<feature type="compositionally biased region" description="Low complexity" evidence="1">
    <location>
        <begin position="14"/>
        <end position="29"/>
    </location>
</feature>
<sequence>MAKKHRHPKPSRQTTTTTSITIPPPKTTSSIAAHPTLGYNLRVLLHDFLHLTDNPNAQRRINATTDEHYISLPYFTAKNASLIKSAIVDASGADKEVQGQSFEGAIWIILQEFIEKRRASGDARPCGPHHLAPLYAALFGVQLEDIQADKFLIRLRRQGVDAGGK</sequence>
<dbReference type="AlphaFoldDB" id="A0A166N8L6"/>
<evidence type="ECO:0000313" key="2">
    <source>
        <dbReference type="EMBL" id="KZZ88340.1"/>
    </source>
</evidence>
<dbReference type="Proteomes" id="UP000078544">
    <property type="component" value="Unassembled WGS sequence"/>
</dbReference>
<dbReference type="EMBL" id="AZGY01000030">
    <property type="protein sequence ID" value="KZZ88340.1"/>
    <property type="molecule type" value="Genomic_DNA"/>
</dbReference>
<reference evidence="2 3" key="1">
    <citation type="journal article" date="2016" name="Genome Biol. Evol.">
        <title>Divergent and convergent evolution of fungal pathogenicity.</title>
        <authorList>
            <person name="Shang Y."/>
            <person name="Xiao G."/>
            <person name="Zheng P."/>
            <person name="Cen K."/>
            <person name="Zhan S."/>
            <person name="Wang C."/>
        </authorList>
    </citation>
    <scope>NUCLEOTIDE SEQUENCE [LARGE SCALE GENOMIC DNA]</scope>
    <source>
        <strain evidence="2 3">RCEF 2490</strain>
    </source>
</reference>
<name>A0A166N8L6_9HYPO</name>
<dbReference type="STRING" id="1081109.A0A166N8L6"/>
<feature type="region of interest" description="Disordered" evidence="1">
    <location>
        <begin position="1"/>
        <end position="29"/>
    </location>
</feature>
<evidence type="ECO:0000256" key="1">
    <source>
        <dbReference type="SAM" id="MobiDB-lite"/>
    </source>
</evidence>
<evidence type="ECO:0000313" key="3">
    <source>
        <dbReference type="Proteomes" id="UP000078544"/>
    </source>
</evidence>
<feature type="compositionally biased region" description="Basic residues" evidence="1">
    <location>
        <begin position="1"/>
        <end position="10"/>
    </location>
</feature>
<dbReference type="OrthoDB" id="2740448at2759"/>
<gene>
    <name evidence="2" type="ORF">AAL_08103</name>
</gene>
<keyword evidence="3" id="KW-1185">Reference proteome</keyword>
<accession>A0A166N8L6</accession>
<protein>
    <submittedName>
        <fullName evidence="2">Uncharacterized protein</fullName>
    </submittedName>
</protein>
<proteinExistence type="predicted"/>
<comment type="caution">
    <text evidence="2">The sequence shown here is derived from an EMBL/GenBank/DDBJ whole genome shotgun (WGS) entry which is preliminary data.</text>
</comment>
<organism evidence="2 3">
    <name type="scientific">Moelleriella libera RCEF 2490</name>
    <dbReference type="NCBI Taxonomy" id="1081109"/>
    <lineage>
        <taxon>Eukaryota</taxon>
        <taxon>Fungi</taxon>
        <taxon>Dikarya</taxon>
        <taxon>Ascomycota</taxon>
        <taxon>Pezizomycotina</taxon>
        <taxon>Sordariomycetes</taxon>
        <taxon>Hypocreomycetidae</taxon>
        <taxon>Hypocreales</taxon>
        <taxon>Clavicipitaceae</taxon>
        <taxon>Moelleriella</taxon>
    </lineage>
</organism>